<dbReference type="Pfam" id="PF13602">
    <property type="entry name" value="ADH_zinc_N_2"/>
    <property type="match status" value="1"/>
</dbReference>
<dbReference type="AlphaFoldDB" id="A0A5Q0HEH3"/>
<proteinExistence type="predicted"/>
<dbReference type="KEGG" id="ssyi:EKG83_14980"/>
<evidence type="ECO:0000313" key="4">
    <source>
        <dbReference type="Proteomes" id="UP000325787"/>
    </source>
</evidence>
<gene>
    <name evidence="3" type="ORF">EKG83_14980</name>
</gene>
<dbReference type="SMART" id="SM00829">
    <property type="entry name" value="PKS_ER"/>
    <property type="match status" value="1"/>
</dbReference>
<evidence type="ECO:0000256" key="1">
    <source>
        <dbReference type="ARBA" id="ARBA00023002"/>
    </source>
</evidence>
<dbReference type="SUPFAM" id="SSF50129">
    <property type="entry name" value="GroES-like"/>
    <property type="match status" value="1"/>
</dbReference>
<dbReference type="GO" id="GO:0016491">
    <property type="term" value="F:oxidoreductase activity"/>
    <property type="evidence" value="ECO:0007669"/>
    <property type="project" value="UniProtKB-KW"/>
</dbReference>
<evidence type="ECO:0000313" key="3">
    <source>
        <dbReference type="EMBL" id="QFZ24250.1"/>
    </source>
</evidence>
<dbReference type="InterPro" id="IPR020843">
    <property type="entry name" value="ER"/>
</dbReference>
<dbReference type="CDD" id="cd05289">
    <property type="entry name" value="MDR_like_2"/>
    <property type="match status" value="1"/>
</dbReference>
<sequence length="317" mass="33132">MRAIHQPEFGGPERLTPVRVPRPVPLPTEVLVRVIAAGVNPCDHKTGRGEAVAPAIGALPFIPGWDVSGVVEEVGFGVTTLAPGDEVYGMPWFPRAAGAYAEYVTAPSRHFARKPRTADHVHAAALPLAALTAWQALVDTAEVEEGMRVLVHAGAGGVGHLAVQLAKHLGCHVTATARAGNHAWLRDLGADECVDYTEGPFEERIGGIDVVLDLVGDDHAETGSRSMAVLEPGGLYVAVASSAPHHLLAGFRERGFGATSFLVEPDGVALGHIATLVDSGVLRVEVADVLPLADVADAYRASAGGRVRGKLVLRVSP</sequence>
<dbReference type="OrthoDB" id="3727682at2"/>
<dbReference type="InterPro" id="IPR011032">
    <property type="entry name" value="GroES-like_sf"/>
</dbReference>
<name>A0A5Q0HEH3_SACSY</name>
<dbReference type="PROSITE" id="PS01162">
    <property type="entry name" value="QOR_ZETA_CRYSTAL"/>
    <property type="match status" value="1"/>
</dbReference>
<dbReference type="GO" id="GO:0008270">
    <property type="term" value="F:zinc ion binding"/>
    <property type="evidence" value="ECO:0007669"/>
    <property type="project" value="InterPro"/>
</dbReference>
<dbReference type="SUPFAM" id="SSF51735">
    <property type="entry name" value="NAD(P)-binding Rossmann-fold domains"/>
    <property type="match status" value="1"/>
</dbReference>
<dbReference type="Gene3D" id="3.90.180.10">
    <property type="entry name" value="Medium-chain alcohol dehydrogenases, catalytic domain"/>
    <property type="match status" value="1"/>
</dbReference>
<dbReference type="PANTHER" id="PTHR11695">
    <property type="entry name" value="ALCOHOL DEHYDROGENASE RELATED"/>
    <property type="match status" value="1"/>
</dbReference>
<dbReference type="PANTHER" id="PTHR11695:SF294">
    <property type="entry name" value="RETICULON-4-INTERACTING PROTEIN 1, MITOCHONDRIAL"/>
    <property type="match status" value="1"/>
</dbReference>
<dbReference type="InterPro" id="IPR002364">
    <property type="entry name" value="Quin_OxRdtase/zeta-crystal_CS"/>
</dbReference>
<dbReference type="InterPro" id="IPR013154">
    <property type="entry name" value="ADH-like_N"/>
</dbReference>
<dbReference type="EMBL" id="CP034550">
    <property type="protein sequence ID" value="QFZ24250.1"/>
    <property type="molecule type" value="Genomic_DNA"/>
</dbReference>
<dbReference type="Proteomes" id="UP000325787">
    <property type="component" value="Chromosome"/>
</dbReference>
<dbReference type="Gene3D" id="3.40.50.720">
    <property type="entry name" value="NAD(P)-binding Rossmann-like Domain"/>
    <property type="match status" value="1"/>
</dbReference>
<protein>
    <submittedName>
        <fullName evidence="3">NADP-dependent oxidoreductase</fullName>
    </submittedName>
</protein>
<keyword evidence="4" id="KW-1185">Reference proteome</keyword>
<dbReference type="InterPro" id="IPR036291">
    <property type="entry name" value="NAD(P)-bd_dom_sf"/>
</dbReference>
<feature type="domain" description="Enoyl reductase (ER)" evidence="2">
    <location>
        <begin position="10"/>
        <end position="313"/>
    </location>
</feature>
<dbReference type="RefSeq" id="WP_033433264.1">
    <property type="nucleotide sequence ID" value="NZ_CP034550.1"/>
</dbReference>
<dbReference type="InterPro" id="IPR050700">
    <property type="entry name" value="YIM1/Zinc_Alcohol_DH_Fams"/>
</dbReference>
<reference evidence="4" key="1">
    <citation type="journal article" date="2021" name="Curr. Microbiol.">
        <title>Complete genome of nocamycin-producing strain Saccharothrix syringae NRRL B-16468 reveals the biosynthetic potential for secondary metabolites.</title>
        <authorList>
            <person name="Mo X."/>
            <person name="Yang S."/>
        </authorList>
    </citation>
    <scope>NUCLEOTIDE SEQUENCE [LARGE SCALE GENOMIC DNA]</scope>
    <source>
        <strain evidence="4">ATCC 51364 / DSM 43886 / JCM 6844 / KCTC 9398 / NBRC 14523 / NRRL B-16468 / INA 2240</strain>
    </source>
</reference>
<accession>A0A5Q0HEH3</accession>
<keyword evidence="1" id="KW-0560">Oxidoreductase</keyword>
<dbReference type="Pfam" id="PF08240">
    <property type="entry name" value="ADH_N"/>
    <property type="match status" value="1"/>
</dbReference>
<evidence type="ECO:0000259" key="2">
    <source>
        <dbReference type="SMART" id="SM00829"/>
    </source>
</evidence>
<organism evidence="3 4">
    <name type="scientific">Saccharothrix syringae</name>
    <name type="common">Nocardiopsis syringae</name>
    <dbReference type="NCBI Taxonomy" id="103733"/>
    <lineage>
        <taxon>Bacteria</taxon>
        <taxon>Bacillati</taxon>
        <taxon>Actinomycetota</taxon>
        <taxon>Actinomycetes</taxon>
        <taxon>Pseudonocardiales</taxon>
        <taxon>Pseudonocardiaceae</taxon>
        <taxon>Saccharothrix</taxon>
    </lineage>
</organism>